<evidence type="ECO:0000256" key="1">
    <source>
        <dbReference type="SAM" id="MobiDB-lite"/>
    </source>
</evidence>
<organism evidence="2 3">
    <name type="scientific">Toxoplasma gondii GAB2-2007-GAL-DOM2</name>
    <dbReference type="NCBI Taxonomy" id="1130820"/>
    <lineage>
        <taxon>Eukaryota</taxon>
        <taxon>Sar</taxon>
        <taxon>Alveolata</taxon>
        <taxon>Apicomplexa</taxon>
        <taxon>Conoidasida</taxon>
        <taxon>Coccidia</taxon>
        <taxon>Eucoccidiorida</taxon>
        <taxon>Eimeriorina</taxon>
        <taxon>Sarcocystidae</taxon>
        <taxon>Toxoplasma</taxon>
    </lineage>
</organism>
<gene>
    <name evidence="2" type="ORF">TGDOM2_318340</name>
</gene>
<dbReference type="Proteomes" id="UP000028837">
    <property type="component" value="Unassembled WGS sequence"/>
</dbReference>
<evidence type="ECO:0000313" key="2">
    <source>
        <dbReference type="EMBL" id="KFG31009.1"/>
    </source>
</evidence>
<comment type="caution">
    <text evidence="2">The sequence shown here is derived from an EMBL/GenBank/DDBJ whole genome shotgun (WGS) entry which is preliminary data.</text>
</comment>
<evidence type="ECO:0000313" key="3">
    <source>
        <dbReference type="Proteomes" id="UP000028837"/>
    </source>
</evidence>
<dbReference type="EMBL" id="AHZU02001572">
    <property type="protein sequence ID" value="KFG31009.1"/>
    <property type="molecule type" value="Genomic_DNA"/>
</dbReference>
<proteinExistence type="predicted"/>
<protein>
    <submittedName>
        <fullName evidence="2">Uncharacterized protein</fullName>
    </submittedName>
</protein>
<feature type="compositionally biased region" description="Low complexity" evidence="1">
    <location>
        <begin position="121"/>
        <end position="165"/>
    </location>
</feature>
<dbReference type="VEuPathDB" id="ToxoDB:TGDOM2_318340"/>
<feature type="region of interest" description="Disordered" evidence="1">
    <location>
        <begin position="185"/>
        <end position="212"/>
    </location>
</feature>
<dbReference type="AlphaFoldDB" id="A0A086JFU1"/>
<sequence length="233" mass="25291">MRHRVRSNSLGSCFSVCSPSLEKPSKRLCEPQQTPQRPRKMAGRAFAFPAGPPSGLAKSPVALTRVQAPFVSLLARPYPPVPFCSHTFSSASSLFSCYQLARGHVRPFPVLTRRLRRAFSTAPSSSVSSSPSSRASSSSSSAASSSSSPASPSSAEGSGKTAGSGKKSGESFFLSLCELEQKKRTERAIQHSQDLWKKRTAAKDAHSEKTPELYDGPFWLKFWRRKKRPGARG</sequence>
<reference evidence="2 3" key="1">
    <citation type="submission" date="2014-02" db="EMBL/GenBank/DDBJ databases">
        <authorList>
            <person name="Sibley D."/>
            <person name="Venepally P."/>
            <person name="Karamycheva S."/>
            <person name="Hadjithomas M."/>
            <person name="Khan A."/>
            <person name="Brunk B."/>
            <person name="Roos D."/>
            <person name="Caler E."/>
            <person name="Lorenzi H."/>
        </authorList>
    </citation>
    <scope>NUCLEOTIDE SEQUENCE [LARGE SCALE GENOMIC DNA]</scope>
    <source>
        <strain evidence="2 3">GAB2-2007-GAL-DOM2</strain>
    </source>
</reference>
<accession>A0A086JFU1</accession>
<dbReference type="OrthoDB" id="333715at2759"/>
<name>A0A086JFU1_TOXGO</name>
<feature type="region of interest" description="Disordered" evidence="1">
    <location>
        <begin position="21"/>
        <end position="40"/>
    </location>
</feature>
<feature type="region of interest" description="Disordered" evidence="1">
    <location>
        <begin position="121"/>
        <end position="168"/>
    </location>
</feature>